<gene>
    <name evidence="1" type="ORF">SAMN05192566_1545</name>
</gene>
<evidence type="ECO:0000313" key="2">
    <source>
        <dbReference type="Proteomes" id="UP000198629"/>
    </source>
</evidence>
<dbReference type="Proteomes" id="UP000198629">
    <property type="component" value="Unassembled WGS sequence"/>
</dbReference>
<proteinExistence type="predicted"/>
<name>A0A1G9CN54_9PROT</name>
<organism evidence="1 2">
    <name type="scientific">Methylophilus rhizosphaerae</name>
    <dbReference type="NCBI Taxonomy" id="492660"/>
    <lineage>
        <taxon>Bacteria</taxon>
        <taxon>Pseudomonadati</taxon>
        <taxon>Pseudomonadota</taxon>
        <taxon>Betaproteobacteria</taxon>
        <taxon>Nitrosomonadales</taxon>
        <taxon>Methylophilaceae</taxon>
        <taxon>Methylophilus</taxon>
    </lineage>
</organism>
<reference evidence="2" key="1">
    <citation type="submission" date="2016-10" db="EMBL/GenBank/DDBJ databases">
        <authorList>
            <person name="Varghese N."/>
            <person name="Submissions S."/>
        </authorList>
    </citation>
    <scope>NUCLEOTIDE SEQUENCE [LARGE SCALE GENOMIC DNA]</scope>
    <source>
        <strain evidence="2">CBMB127</strain>
    </source>
</reference>
<dbReference type="RefSeq" id="WP_091471575.1">
    <property type="nucleotide sequence ID" value="NZ_FNFX01000003.1"/>
</dbReference>
<evidence type="ECO:0008006" key="3">
    <source>
        <dbReference type="Google" id="ProtNLM"/>
    </source>
</evidence>
<dbReference type="EMBL" id="FNFX01000003">
    <property type="protein sequence ID" value="SDK53110.1"/>
    <property type="molecule type" value="Genomic_DNA"/>
</dbReference>
<dbReference type="AlphaFoldDB" id="A0A1G9CN54"/>
<dbReference type="STRING" id="492660.SAMN05192566_1545"/>
<evidence type="ECO:0000313" key="1">
    <source>
        <dbReference type="EMBL" id="SDK53110.1"/>
    </source>
</evidence>
<protein>
    <recommendedName>
        <fullName evidence="3">Abi-like protein</fullName>
    </recommendedName>
</protein>
<dbReference type="OrthoDB" id="9813050at2"/>
<sequence length="219" mass="24956">MPVTPLMAGFICETITRSRLTSFHANVAGGSDSDAVRLYLWNANLSSSLLLPIALLEVVLRNAVSEAISNTYGPNWHQNNAFILSLPDPKAAYSPRRDLINTAAQHQLIGKTIPELKFAFWRDMFTKRHQGRIWGNELRKVFPNAPHALSESAVRLHIYHSLTQIKTLRNRVAHHEPIFQRNTQSDFDLIKEIIEMRCSASHYMLLENEIFTQTLANRP</sequence>
<accession>A0A1G9CN54</accession>
<keyword evidence="2" id="KW-1185">Reference proteome</keyword>